<dbReference type="STRING" id="1166073.SAMN05192530_102416"/>
<dbReference type="AlphaFoldDB" id="A0A1H0F939"/>
<dbReference type="Proteomes" id="UP000198793">
    <property type="component" value="Unassembled WGS sequence"/>
</dbReference>
<proteinExistence type="predicted"/>
<evidence type="ECO:0000313" key="2">
    <source>
        <dbReference type="Proteomes" id="UP000198793"/>
    </source>
</evidence>
<organism evidence="1 2">
    <name type="scientific">Aureimonas jatrophae</name>
    <dbReference type="NCBI Taxonomy" id="1166073"/>
    <lineage>
        <taxon>Bacteria</taxon>
        <taxon>Pseudomonadati</taxon>
        <taxon>Pseudomonadota</taxon>
        <taxon>Alphaproteobacteria</taxon>
        <taxon>Hyphomicrobiales</taxon>
        <taxon>Aurantimonadaceae</taxon>
        <taxon>Aureimonas</taxon>
    </lineage>
</organism>
<dbReference type="OrthoDB" id="9845835at2"/>
<sequence>MTQFEEREVDRLLVAVAACRDQADELRLCFAKRLLDMCLLEIAMMGNALPRESELSPAETLNALLSTKLRLTWIRDNKAVITS</sequence>
<keyword evidence="2" id="KW-1185">Reference proteome</keyword>
<evidence type="ECO:0000313" key="1">
    <source>
        <dbReference type="EMBL" id="SDN91178.1"/>
    </source>
</evidence>
<reference evidence="1 2" key="1">
    <citation type="submission" date="2016-10" db="EMBL/GenBank/DDBJ databases">
        <authorList>
            <person name="de Groot N.N."/>
        </authorList>
    </citation>
    <scope>NUCLEOTIDE SEQUENCE [LARGE SCALE GENOMIC DNA]</scope>
    <source>
        <strain evidence="2">L7-484,KACC 16230,DSM 25025</strain>
    </source>
</reference>
<accession>A0A1H0F939</accession>
<name>A0A1H0F939_9HYPH</name>
<dbReference type="EMBL" id="FNIT01000002">
    <property type="protein sequence ID" value="SDN91178.1"/>
    <property type="molecule type" value="Genomic_DNA"/>
</dbReference>
<gene>
    <name evidence="1" type="ORF">SAMN05192530_102416</name>
</gene>
<dbReference type="RefSeq" id="WP_090670675.1">
    <property type="nucleotide sequence ID" value="NZ_FNIT01000002.1"/>
</dbReference>
<protein>
    <submittedName>
        <fullName evidence="1">Uncharacterized protein</fullName>
    </submittedName>
</protein>